<dbReference type="SUPFAM" id="SSF56235">
    <property type="entry name" value="N-terminal nucleophile aminohydrolases (Ntn hydrolases)"/>
    <property type="match status" value="1"/>
</dbReference>
<dbReference type="InterPro" id="IPR029055">
    <property type="entry name" value="Ntn_hydrolases_N"/>
</dbReference>
<reference evidence="1" key="1">
    <citation type="submission" date="2015-10" db="EMBL/GenBank/DDBJ databases">
        <authorList>
            <person name="Regsiter A."/>
            <person name="william w."/>
        </authorList>
    </citation>
    <scope>NUCLEOTIDE SEQUENCE</scope>
    <source>
        <strain evidence="1">Montdore</strain>
    </source>
</reference>
<dbReference type="InterPro" id="IPR000101">
    <property type="entry name" value="GGT_peptidase"/>
</dbReference>
<dbReference type="Proteomes" id="UP001412239">
    <property type="component" value="Unassembled WGS sequence"/>
</dbReference>
<dbReference type="PANTHER" id="PTHR11686:SF70">
    <property type="entry name" value="GLUTATHIONE HYDROLASE PROENZYME 1"/>
    <property type="match status" value="1"/>
</dbReference>
<accession>A0A292PPN1</accession>
<organism evidence="1 2">
    <name type="scientific">Tuber aestivum</name>
    <name type="common">summer truffle</name>
    <dbReference type="NCBI Taxonomy" id="59557"/>
    <lineage>
        <taxon>Eukaryota</taxon>
        <taxon>Fungi</taxon>
        <taxon>Dikarya</taxon>
        <taxon>Ascomycota</taxon>
        <taxon>Pezizomycotina</taxon>
        <taxon>Pezizomycetes</taxon>
        <taxon>Pezizales</taxon>
        <taxon>Tuberaceae</taxon>
        <taxon>Tuber</taxon>
    </lineage>
</organism>
<evidence type="ECO:0000313" key="1">
    <source>
        <dbReference type="EMBL" id="CUS09499.1"/>
    </source>
</evidence>
<dbReference type="Pfam" id="PF01019">
    <property type="entry name" value="G_glu_transpept"/>
    <property type="match status" value="1"/>
</dbReference>
<sequence>MTRISTTMIPCTETSLRQRCGRRCTGADNRVPARSRIGVELWKKDGNPVDAAIGNLYCLSAFYRSVSVKARAEFVRYCTADLLEAQVGGLAIVITGEFPGYTTAYAQSGRIRCQDIWQPSVDLDTSELSPVGGLRKSLREECTGTLEVVAGKGEHIHDRVYSGVQQFHNGSIAKQIIEAVNKHGGILTTEDFLRYLMTVEDMLKTSFDGREVITCPSPCRYVQQV</sequence>
<keyword evidence="2" id="KW-1185">Reference proteome</keyword>
<dbReference type="PANTHER" id="PTHR11686">
    <property type="entry name" value="GAMMA GLUTAMYL TRANSPEPTIDASE"/>
    <property type="match status" value="1"/>
</dbReference>
<dbReference type="GO" id="GO:0005886">
    <property type="term" value="C:plasma membrane"/>
    <property type="evidence" value="ECO:0007669"/>
    <property type="project" value="TreeGrafter"/>
</dbReference>
<name>A0A292PPN1_9PEZI</name>
<dbReference type="GO" id="GO:0000324">
    <property type="term" value="C:fungal-type vacuole"/>
    <property type="evidence" value="ECO:0007669"/>
    <property type="project" value="TreeGrafter"/>
</dbReference>
<gene>
    <name evidence="1" type="ORF">GSTUAT00006415001</name>
</gene>
<proteinExistence type="predicted"/>
<dbReference type="AlphaFoldDB" id="A0A292PPN1"/>
<protein>
    <submittedName>
        <fullName evidence="1">Uncharacterized protein</fullName>
    </submittedName>
</protein>
<dbReference type="GO" id="GO:0006751">
    <property type="term" value="P:glutathione catabolic process"/>
    <property type="evidence" value="ECO:0007669"/>
    <property type="project" value="InterPro"/>
</dbReference>
<dbReference type="EMBL" id="LN891080">
    <property type="protein sequence ID" value="CUS09499.1"/>
    <property type="molecule type" value="Genomic_DNA"/>
</dbReference>
<evidence type="ECO:0000313" key="2">
    <source>
        <dbReference type="Proteomes" id="UP001412239"/>
    </source>
</evidence>
<dbReference type="GO" id="GO:0036374">
    <property type="term" value="F:glutathione hydrolase activity"/>
    <property type="evidence" value="ECO:0007669"/>
    <property type="project" value="InterPro"/>
</dbReference>